<dbReference type="Proteomes" id="UP000470404">
    <property type="component" value="Unassembled WGS sequence"/>
</dbReference>
<gene>
    <name evidence="1" type="ORF">G3I59_45020</name>
    <name evidence="2" type="ORF">SAMN05421854_1011652</name>
</gene>
<dbReference type="RefSeq" id="WP_037354589.1">
    <property type="nucleotide sequence ID" value="NZ_FOWC01000001.1"/>
</dbReference>
<reference evidence="2 3" key="1">
    <citation type="submission" date="2016-10" db="EMBL/GenBank/DDBJ databases">
        <authorList>
            <person name="de Groot N.N."/>
        </authorList>
    </citation>
    <scope>NUCLEOTIDE SEQUENCE [LARGE SCALE GENOMIC DNA]</scope>
    <source>
        <strain evidence="2 3">DSM 44637</strain>
    </source>
</reference>
<reference evidence="1 4" key="2">
    <citation type="submission" date="2020-01" db="EMBL/GenBank/DDBJ databases">
        <title>Insect and environment-associated Actinomycetes.</title>
        <authorList>
            <person name="Currrie C."/>
            <person name="Chevrette M."/>
            <person name="Carlson C."/>
            <person name="Stubbendieck R."/>
            <person name="Wendt-Pienkowski E."/>
        </authorList>
    </citation>
    <scope>NUCLEOTIDE SEQUENCE [LARGE SCALE GENOMIC DNA]</scope>
    <source>
        <strain evidence="1 4">SID8386</strain>
    </source>
</reference>
<evidence type="ECO:0000313" key="1">
    <source>
        <dbReference type="EMBL" id="NEC62575.1"/>
    </source>
</evidence>
<keyword evidence="4" id="KW-1185">Reference proteome</keyword>
<dbReference type="EMBL" id="JAAGNC010000214">
    <property type="protein sequence ID" value="NEC62575.1"/>
    <property type="molecule type" value="Genomic_DNA"/>
</dbReference>
<proteinExistence type="predicted"/>
<dbReference type="Proteomes" id="UP000199137">
    <property type="component" value="Unassembled WGS sequence"/>
</dbReference>
<dbReference type="AlphaFoldDB" id="A0A1I5GK15"/>
<evidence type="ECO:0000313" key="4">
    <source>
        <dbReference type="Proteomes" id="UP000470404"/>
    </source>
</evidence>
<dbReference type="OrthoDB" id="3628754at2"/>
<name>A0A1I5GK15_9PSEU</name>
<organism evidence="2 3">
    <name type="scientific">Amycolatopsis rubida</name>
    <dbReference type="NCBI Taxonomy" id="112413"/>
    <lineage>
        <taxon>Bacteria</taxon>
        <taxon>Bacillati</taxon>
        <taxon>Actinomycetota</taxon>
        <taxon>Actinomycetes</taxon>
        <taxon>Pseudonocardiales</taxon>
        <taxon>Pseudonocardiaceae</taxon>
        <taxon>Amycolatopsis</taxon>
    </lineage>
</organism>
<accession>A0A1I5GK15</accession>
<evidence type="ECO:0000313" key="2">
    <source>
        <dbReference type="EMBL" id="SFO36280.1"/>
    </source>
</evidence>
<evidence type="ECO:0000313" key="3">
    <source>
        <dbReference type="Proteomes" id="UP000199137"/>
    </source>
</evidence>
<dbReference type="EMBL" id="FOWC01000001">
    <property type="protein sequence ID" value="SFO36280.1"/>
    <property type="molecule type" value="Genomic_DNA"/>
</dbReference>
<protein>
    <submittedName>
        <fullName evidence="2">Uncharacterized protein</fullName>
    </submittedName>
</protein>
<sequence length="70" mass="7919">MNTDEPTVAAEDLAQGQWFWHEPAPGLRSWPLQVATAEILEDAVRIITTDEVRELVSYARDRRVRLAVAS</sequence>